<evidence type="ECO:0000256" key="1">
    <source>
        <dbReference type="SAM" id="Phobius"/>
    </source>
</evidence>
<dbReference type="Gene3D" id="1.20.5.2700">
    <property type="match status" value="1"/>
</dbReference>
<comment type="caution">
    <text evidence="2">The sequence shown here is derived from an EMBL/GenBank/DDBJ whole genome shotgun (WGS) entry which is preliminary data.</text>
</comment>
<organism evidence="2 3">
    <name type="scientific">Marine Group III euryarchaeote</name>
    <dbReference type="NCBI Taxonomy" id="2173149"/>
    <lineage>
        <taxon>Archaea</taxon>
        <taxon>Methanobacteriati</taxon>
        <taxon>Thermoplasmatota</taxon>
        <taxon>Thermoplasmata</taxon>
        <taxon>Candidatus Thermoprofundales</taxon>
    </lineage>
</organism>
<accession>A0A7J4CZX7</accession>
<dbReference type="Proteomes" id="UP000589132">
    <property type="component" value="Unassembled WGS sequence"/>
</dbReference>
<name>A0A7J4CZX7_9ARCH</name>
<evidence type="ECO:0000313" key="3">
    <source>
        <dbReference type="Proteomes" id="UP000589132"/>
    </source>
</evidence>
<keyword evidence="1" id="KW-1133">Transmembrane helix</keyword>
<keyword evidence="1" id="KW-0472">Membrane</keyword>
<keyword evidence="1" id="KW-0812">Transmembrane</keyword>
<dbReference type="AlphaFoldDB" id="A0A7J4CZX7"/>
<dbReference type="EMBL" id="DTTC01000229">
    <property type="protein sequence ID" value="HIA98209.1"/>
    <property type="molecule type" value="Genomic_DNA"/>
</dbReference>
<protein>
    <submittedName>
        <fullName evidence="2">Uncharacterized protein</fullName>
    </submittedName>
</protein>
<evidence type="ECO:0000313" key="2">
    <source>
        <dbReference type="EMBL" id="HIA98209.1"/>
    </source>
</evidence>
<feature type="transmembrane region" description="Helical" evidence="1">
    <location>
        <begin position="48"/>
        <end position="67"/>
    </location>
</feature>
<sequence length="74" mass="8076">MRTWDTLAMACDWFDRNIIDGIVNGIASITEIFSGQVRKLTSGFTGHYASLTIGGLGALVVITRVIFPLMGWSL</sequence>
<gene>
    <name evidence="2" type="ORF">EYO15_03405</name>
</gene>
<reference evidence="3" key="1">
    <citation type="journal article" date="2019" name="bioRxiv">
        <title>Genome diversification in globally distributed novel marine Proteobacteria is linked to environmental adaptation.</title>
        <authorList>
            <person name="Zhou Z."/>
            <person name="Tran P.Q."/>
            <person name="Kieft K."/>
            <person name="Anantharaman K."/>
        </authorList>
    </citation>
    <scope>NUCLEOTIDE SEQUENCE [LARGE SCALE GENOMIC DNA]</scope>
</reference>
<proteinExistence type="predicted"/>